<dbReference type="EMBL" id="GBXM01029161">
    <property type="protein sequence ID" value="JAH79416.1"/>
    <property type="molecule type" value="Transcribed_RNA"/>
</dbReference>
<reference evidence="1" key="1">
    <citation type="submission" date="2014-11" db="EMBL/GenBank/DDBJ databases">
        <authorList>
            <person name="Amaro Gonzalez C."/>
        </authorList>
    </citation>
    <scope>NUCLEOTIDE SEQUENCE</scope>
</reference>
<proteinExistence type="predicted"/>
<accession>A0A0E9VHN7</accession>
<dbReference type="EMBL" id="GBXM01031061">
    <property type="protein sequence ID" value="JAH77516.1"/>
    <property type="molecule type" value="Transcribed_RNA"/>
</dbReference>
<evidence type="ECO:0000313" key="1">
    <source>
        <dbReference type="EMBL" id="JAH77516.1"/>
    </source>
</evidence>
<dbReference type="AlphaFoldDB" id="A0A0E9VHN7"/>
<sequence>MCSRDLTRSDVGCTRACCFSRLPLIHL</sequence>
<name>A0A0E9VHN7_ANGAN</name>
<organism evidence="1">
    <name type="scientific">Anguilla anguilla</name>
    <name type="common">European freshwater eel</name>
    <name type="synonym">Muraena anguilla</name>
    <dbReference type="NCBI Taxonomy" id="7936"/>
    <lineage>
        <taxon>Eukaryota</taxon>
        <taxon>Metazoa</taxon>
        <taxon>Chordata</taxon>
        <taxon>Craniata</taxon>
        <taxon>Vertebrata</taxon>
        <taxon>Euteleostomi</taxon>
        <taxon>Actinopterygii</taxon>
        <taxon>Neopterygii</taxon>
        <taxon>Teleostei</taxon>
        <taxon>Anguilliformes</taxon>
        <taxon>Anguillidae</taxon>
        <taxon>Anguilla</taxon>
    </lineage>
</organism>
<reference evidence="1" key="2">
    <citation type="journal article" date="2015" name="Fish Shellfish Immunol.">
        <title>Early steps in the European eel (Anguilla anguilla)-Vibrio vulnificus interaction in the gills: Role of the RtxA13 toxin.</title>
        <authorList>
            <person name="Callol A."/>
            <person name="Pajuelo D."/>
            <person name="Ebbesson L."/>
            <person name="Teles M."/>
            <person name="MacKenzie S."/>
            <person name="Amaro C."/>
        </authorList>
    </citation>
    <scope>NUCLEOTIDE SEQUENCE</scope>
</reference>
<protein>
    <submittedName>
        <fullName evidence="1">Uncharacterized protein</fullName>
    </submittedName>
</protein>